<dbReference type="AlphaFoldDB" id="A0A7X9X9M5"/>
<evidence type="ECO:0000256" key="1">
    <source>
        <dbReference type="SAM" id="Phobius"/>
    </source>
</evidence>
<accession>A0A7X9X9M5</accession>
<proteinExistence type="predicted"/>
<keyword evidence="1" id="KW-0472">Membrane</keyword>
<dbReference type="Pfam" id="PF02470">
    <property type="entry name" value="MlaD"/>
    <property type="match status" value="1"/>
</dbReference>
<dbReference type="InterPro" id="IPR003399">
    <property type="entry name" value="Mce/MlaD"/>
</dbReference>
<reference evidence="3 4" key="1">
    <citation type="submission" date="2020-04" db="EMBL/GenBank/DDBJ databases">
        <title>Flammeovirga sp. SR4, a novel species isolated from seawater.</title>
        <authorList>
            <person name="Wang X."/>
        </authorList>
    </citation>
    <scope>NUCLEOTIDE SEQUENCE [LARGE SCALE GENOMIC DNA]</scope>
    <source>
        <strain evidence="3 4">ATCC 23126</strain>
    </source>
</reference>
<protein>
    <submittedName>
        <fullName evidence="3">MCE family protein</fullName>
    </submittedName>
</protein>
<name>A0A7X9X9M5_9BACT</name>
<evidence type="ECO:0000313" key="3">
    <source>
        <dbReference type="EMBL" id="NME68952.1"/>
    </source>
</evidence>
<organism evidence="3 4">
    <name type="scientific">Flammeovirga aprica JL-4</name>
    <dbReference type="NCBI Taxonomy" id="694437"/>
    <lineage>
        <taxon>Bacteria</taxon>
        <taxon>Pseudomonadati</taxon>
        <taxon>Bacteroidota</taxon>
        <taxon>Cytophagia</taxon>
        <taxon>Cytophagales</taxon>
        <taxon>Flammeovirgaceae</taxon>
        <taxon>Flammeovirga</taxon>
    </lineage>
</organism>
<dbReference type="InterPro" id="IPR052336">
    <property type="entry name" value="MlaD_Phospholipid_Transporter"/>
</dbReference>
<feature type="domain" description="Mce/MlaD" evidence="2">
    <location>
        <begin position="41"/>
        <end position="116"/>
    </location>
</feature>
<dbReference type="PANTHER" id="PTHR33371">
    <property type="entry name" value="INTERMEMBRANE PHOSPHOLIPID TRANSPORT SYSTEM BINDING PROTEIN MLAD-RELATED"/>
    <property type="match status" value="1"/>
</dbReference>
<evidence type="ECO:0000259" key="2">
    <source>
        <dbReference type="Pfam" id="PF02470"/>
    </source>
</evidence>
<keyword evidence="4" id="KW-1185">Reference proteome</keyword>
<evidence type="ECO:0000313" key="4">
    <source>
        <dbReference type="Proteomes" id="UP000576082"/>
    </source>
</evidence>
<dbReference type="EMBL" id="JABANE010000032">
    <property type="protein sequence ID" value="NME68952.1"/>
    <property type="molecule type" value="Genomic_DNA"/>
</dbReference>
<dbReference type="RefSeq" id="WP_169657242.1">
    <property type="nucleotide sequence ID" value="NZ_JABANE010000032.1"/>
</dbReference>
<keyword evidence="1" id="KW-0812">Transmembrane</keyword>
<gene>
    <name evidence="3" type="ORF">HHU12_13345</name>
</gene>
<dbReference type="PANTHER" id="PTHR33371:SF4">
    <property type="entry name" value="INTERMEMBRANE PHOSPHOLIPID TRANSPORT SYSTEM BINDING PROTEIN MLAD"/>
    <property type="match status" value="1"/>
</dbReference>
<feature type="transmembrane region" description="Helical" evidence="1">
    <location>
        <begin position="12"/>
        <end position="32"/>
    </location>
</feature>
<keyword evidence="1" id="KW-1133">Transmembrane helix</keyword>
<comment type="caution">
    <text evidence="3">The sequence shown here is derived from an EMBL/GenBank/DDBJ whole genome shotgun (WGS) entry which is preliminary data.</text>
</comment>
<dbReference type="Proteomes" id="UP000576082">
    <property type="component" value="Unassembled WGS sequence"/>
</dbReference>
<sequence length="315" mass="34570">MSTIKVEFSHEVKVGIFATISAFVLYFGYNFLKGIDIFSNQNTFYVEYPSAADLQVSNNVTINGYIVGRVSSMELLQNQNNMVKVTLDINEDIKVYKNTVAIIADKGMLGDKQIILRTEGEGELAPPETTLAGGVENGMVAAIVDKLDPLFASLEATLDTAKGMMSQFRVAGATADSTLMSAKSIMRKVDNGGLDKTLYNLQVMSSEFSAASKKLEPILAKMDHLADSLNDAPLAQTVKEAQQLLASANTTLQNVNDPNGTVGALLTERELHDQMVRTMADLDSLFIDFQEHPKRYIHFSVFGKKDKAPKEKKKK</sequence>